<evidence type="ECO:0000313" key="2">
    <source>
        <dbReference type="EMBL" id="CCQ25650.1"/>
    </source>
</evidence>
<keyword evidence="3" id="KW-1185">Reference proteome</keyword>
<dbReference type="EMBL" id="BX284605">
    <property type="protein sequence ID" value="CCQ25650.1"/>
    <property type="molecule type" value="Genomic_DNA"/>
</dbReference>
<dbReference type="Bgee" id="WBGene00235094">
    <property type="expression patterns" value="Expressed in adult organism and 1 other cell type or tissue"/>
</dbReference>
<dbReference type="STRING" id="6239.K08D9.9.1"/>
<sequence>MWTRLLLIVLVIAIISAAAQKCGSDDDCGFFYKCRYGYPHGICVSVCIFRGICPF</sequence>
<evidence type="ECO:0000313" key="3">
    <source>
        <dbReference type="Proteomes" id="UP000001940"/>
    </source>
</evidence>
<name>L8EC28_CAEEL</name>
<evidence type="ECO:0000313" key="4">
    <source>
        <dbReference type="WormBase" id="K08D9.9"/>
    </source>
</evidence>
<dbReference type="PeptideAtlas" id="L8EC28"/>
<dbReference type="HOGENOM" id="CLU_3034382_0_0_1"/>
<dbReference type="GeneID" id="24104735"/>
<accession>L8EC28</accession>
<dbReference type="CTD" id="24104735"/>
<gene>
    <name evidence="2" type="ORF">CELE_K08D9.9</name>
    <name evidence="2 4" type="ORF">K08D9.9</name>
</gene>
<dbReference type="PaxDb" id="6239-K08D9.9"/>
<dbReference type="Proteomes" id="UP000001940">
    <property type="component" value="Chromosome V"/>
</dbReference>
<organism evidence="2 3">
    <name type="scientific">Caenorhabditis elegans</name>
    <dbReference type="NCBI Taxonomy" id="6239"/>
    <lineage>
        <taxon>Eukaryota</taxon>
        <taxon>Metazoa</taxon>
        <taxon>Ecdysozoa</taxon>
        <taxon>Nematoda</taxon>
        <taxon>Chromadorea</taxon>
        <taxon>Rhabditida</taxon>
        <taxon>Rhabditina</taxon>
        <taxon>Rhabditomorpha</taxon>
        <taxon>Rhabditoidea</taxon>
        <taxon>Rhabditidae</taxon>
        <taxon>Peloderinae</taxon>
        <taxon>Caenorhabditis</taxon>
    </lineage>
</organism>
<dbReference type="WormBase" id="K08D9.9">
    <property type="protein sequence ID" value="CE48144"/>
    <property type="gene ID" value="WBGene00235094"/>
</dbReference>
<feature type="chain" id="PRO_5003987842" evidence="1">
    <location>
        <begin position="20"/>
        <end position="55"/>
    </location>
</feature>
<keyword evidence="5" id="KW-1267">Proteomics identification</keyword>
<evidence type="ECO:0007829" key="5">
    <source>
        <dbReference type="PeptideAtlas" id="L8EC28"/>
    </source>
</evidence>
<dbReference type="KEGG" id="cel:CELE_K08D9.9"/>
<dbReference type="AGR" id="WB:WBGene00235094"/>
<keyword evidence="1" id="KW-0732">Signal</keyword>
<dbReference type="AlphaFoldDB" id="L8EC28"/>
<evidence type="ECO:0000256" key="1">
    <source>
        <dbReference type="SAM" id="SignalP"/>
    </source>
</evidence>
<reference evidence="2 3" key="1">
    <citation type="journal article" date="1998" name="Science">
        <title>Genome sequence of the nematode C. elegans: a platform for investigating biology.</title>
        <authorList>
            <consortium name="The C. elegans sequencing consortium"/>
            <person name="Sulson J.E."/>
            <person name="Waterston R."/>
        </authorList>
    </citation>
    <scope>NUCLEOTIDE SEQUENCE [LARGE SCALE GENOMIC DNA]</scope>
    <source>
        <strain evidence="2 3">Bristol N2</strain>
    </source>
</reference>
<protein>
    <submittedName>
        <fullName evidence="2">FIP (Fungus-Induced Protein) Related</fullName>
    </submittedName>
</protein>
<dbReference type="InParanoid" id="L8EC28"/>
<dbReference type="RefSeq" id="NP_001263834.1">
    <property type="nucleotide sequence ID" value="NM_001276905.1"/>
</dbReference>
<proteinExistence type="evidence at protein level"/>
<feature type="signal peptide" evidence="1">
    <location>
        <begin position="1"/>
        <end position="19"/>
    </location>
</feature>